<sequence length="346" mass="39432">MKQILVTGGCGFIGSNFVHYMLRQHPEYTIVNLDKLTYAGNPENLRDVEHLPTYRFVHGDIADRSLVEDLMKDADAVVHFAAETHVDRSIMDAGSFITTDVHGTFVLLEAARKFPVRRFVHISTDEVYGTAMSPEGVSRPSLETDALMPLSPYAASKAGADRLAFSYWATHNVPVIISRCSNNYGPYQYPEKLIPLFVTNALDNIPLPVYGDGKNTRDWIFVEDHCRAIDTLLHCDGYDGEVFNIGASQEFSVLQITDLILNILGKPASLLQYVKDRAGHVPRHAVDSSKFARIFDWNPVTNFEAMLEKTVTWYVEHESWWRRIKEQDANYRAYYQQQYREREGKS</sequence>
<dbReference type="NCBIfam" id="TIGR01181">
    <property type="entry name" value="dTDP_gluc_dehyt"/>
    <property type="match status" value="1"/>
</dbReference>
<dbReference type="SUPFAM" id="SSF51735">
    <property type="entry name" value="NAD(P)-binding Rossmann-fold domains"/>
    <property type="match status" value="1"/>
</dbReference>
<dbReference type="AlphaFoldDB" id="A0A0S6VWK9"/>
<dbReference type="HOGENOM" id="CLU_007383_1_14_0"/>
<dbReference type="InterPro" id="IPR005888">
    <property type="entry name" value="dTDP_Gluc_deHydtase"/>
</dbReference>
<evidence type="ECO:0000256" key="4">
    <source>
        <dbReference type="ARBA" id="ARBA00011990"/>
    </source>
</evidence>
<dbReference type="CDD" id="cd05246">
    <property type="entry name" value="dTDP_GD_SDR_e"/>
    <property type="match status" value="1"/>
</dbReference>
<dbReference type="GO" id="GO:0009225">
    <property type="term" value="P:nucleotide-sugar metabolic process"/>
    <property type="evidence" value="ECO:0007669"/>
    <property type="project" value="InterPro"/>
</dbReference>
<evidence type="ECO:0000256" key="2">
    <source>
        <dbReference type="ARBA" id="ARBA00001911"/>
    </source>
</evidence>
<evidence type="ECO:0000256" key="5">
    <source>
        <dbReference type="ARBA" id="ARBA00023027"/>
    </source>
</evidence>
<comment type="catalytic activity">
    <reaction evidence="1 7">
        <text>dTDP-alpha-D-glucose = dTDP-4-dehydro-6-deoxy-alpha-D-glucose + H2O</text>
        <dbReference type="Rhea" id="RHEA:17221"/>
        <dbReference type="ChEBI" id="CHEBI:15377"/>
        <dbReference type="ChEBI" id="CHEBI:57477"/>
        <dbReference type="ChEBI" id="CHEBI:57649"/>
        <dbReference type="EC" id="4.2.1.46"/>
    </reaction>
</comment>
<organism evidence="9">
    <name type="scientific">Candidatus Moduliflexus flocculans</name>
    <dbReference type="NCBI Taxonomy" id="1499966"/>
    <lineage>
        <taxon>Bacteria</taxon>
        <taxon>Candidatus Moduliflexota</taxon>
        <taxon>Candidatus Moduliflexia</taxon>
        <taxon>Candidatus Moduliflexales</taxon>
        <taxon>Candidatus Moduliflexaceae</taxon>
    </lineage>
</organism>
<comment type="cofactor">
    <cofactor evidence="2 7">
        <name>NAD(+)</name>
        <dbReference type="ChEBI" id="CHEBI:57540"/>
    </cofactor>
</comment>
<dbReference type="Pfam" id="PF16363">
    <property type="entry name" value="GDP_Man_Dehyd"/>
    <property type="match status" value="1"/>
</dbReference>
<feature type="domain" description="NAD(P)-binding" evidence="8">
    <location>
        <begin position="5"/>
        <end position="310"/>
    </location>
</feature>
<dbReference type="EC" id="4.2.1.46" evidence="4 7"/>
<evidence type="ECO:0000259" key="8">
    <source>
        <dbReference type="Pfam" id="PF16363"/>
    </source>
</evidence>
<evidence type="ECO:0000256" key="6">
    <source>
        <dbReference type="ARBA" id="ARBA00023239"/>
    </source>
</evidence>
<dbReference type="PANTHER" id="PTHR43000">
    <property type="entry name" value="DTDP-D-GLUCOSE 4,6-DEHYDRATASE-RELATED"/>
    <property type="match status" value="1"/>
</dbReference>
<name>A0A0S6VWK9_9BACT</name>
<dbReference type="EMBL" id="DF820455">
    <property type="protein sequence ID" value="GAK49558.1"/>
    <property type="molecule type" value="Genomic_DNA"/>
</dbReference>
<gene>
    <name evidence="9" type="ORF">U14_00781</name>
</gene>
<dbReference type="Gene3D" id="3.90.25.10">
    <property type="entry name" value="UDP-galactose 4-epimerase, domain 1"/>
    <property type="match status" value="1"/>
</dbReference>
<dbReference type="Proteomes" id="UP000030700">
    <property type="component" value="Unassembled WGS sequence"/>
</dbReference>
<dbReference type="STRING" id="1499966.U14_00781"/>
<keyword evidence="5" id="KW-0520">NAD</keyword>
<comment type="similarity">
    <text evidence="3 7">Belongs to the NAD(P)-dependent epimerase/dehydratase family. dTDP-glucose dehydratase subfamily.</text>
</comment>
<evidence type="ECO:0000256" key="7">
    <source>
        <dbReference type="RuleBase" id="RU004473"/>
    </source>
</evidence>
<evidence type="ECO:0000256" key="3">
    <source>
        <dbReference type="ARBA" id="ARBA00008178"/>
    </source>
</evidence>
<proteinExistence type="inferred from homology"/>
<keyword evidence="6 7" id="KW-0456">Lyase</keyword>
<accession>A0A0S6VWK9</accession>
<dbReference type="InterPro" id="IPR016040">
    <property type="entry name" value="NAD(P)-bd_dom"/>
</dbReference>
<dbReference type="GO" id="GO:0008460">
    <property type="term" value="F:dTDP-glucose 4,6-dehydratase activity"/>
    <property type="evidence" value="ECO:0007669"/>
    <property type="project" value="UniProtKB-EC"/>
</dbReference>
<dbReference type="FunFam" id="3.40.50.720:FF:000304">
    <property type="entry name" value="UDP-glucose 4,6-dehydratase"/>
    <property type="match status" value="1"/>
</dbReference>
<dbReference type="Gene3D" id="3.40.50.720">
    <property type="entry name" value="NAD(P)-binding Rossmann-like Domain"/>
    <property type="match status" value="1"/>
</dbReference>
<protein>
    <recommendedName>
        <fullName evidence="4 7">dTDP-glucose 4,6-dehydratase</fullName>
        <ecNumber evidence="4 7">4.2.1.46</ecNumber>
    </recommendedName>
</protein>
<dbReference type="InterPro" id="IPR036291">
    <property type="entry name" value="NAD(P)-bd_dom_sf"/>
</dbReference>
<evidence type="ECO:0000313" key="10">
    <source>
        <dbReference type="Proteomes" id="UP000030700"/>
    </source>
</evidence>
<evidence type="ECO:0000313" key="9">
    <source>
        <dbReference type="EMBL" id="GAK49558.1"/>
    </source>
</evidence>
<evidence type="ECO:0000256" key="1">
    <source>
        <dbReference type="ARBA" id="ARBA00001539"/>
    </source>
</evidence>
<reference evidence="9" key="1">
    <citation type="journal article" date="2015" name="PeerJ">
        <title>First genomic representation of candidate bacterial phylum KSB3 points to enhanced environmental sensing as a trigger of wastewater bulking.</title>
        <authorList>
            <person name="Sekiguchi Y."/>
            <person name="Ohashi A."/>
            <person name="Parks D.H."/>
            <person name="Yamauchi T."/>
            <person name="Tyson G.W."/>
            <person name="Hugenholtz P."/>
        </authorList>
    </citation>
    <scope>NUCLEOTIDE SEQUENCE [LARGE SCALE GENOMIC DNA]</scope>
</reference>
<keyword evidence="10" id="KW-1185">Reference proteome</keyword>